<proteinExistence type="predicted"/>
<protein>
    <submittedName>
        <fullName evidence="2">ATP-binding cassette domain-containing protein</fullName>
    </submittedName>
</protein>
<dbReference type="InterPro" id="IPR027417">
    <property type="entry name" value="P-loop_NTPase"/>
</dbReference>
<accession>A0AA40RX76</accession>
<evidence type="ECO:0000259" key="1">
    <source>
        <dbReference type="Pfam" id="PF00005"/>
    </source>
</evidence>
<dbReference type="InterPro" id="IPR039421">
    <property type="entry name" value="Type_1_exporter"/>
</dbReference>
<feature type="domain" description="ABC transporter" evidence="1">
    <location>
        <begin position="25"/>
        <end position="69"/>
    </location>
</feature>
<dbReference type="PANTHER" id="PTHR43394:SF1">
    <property type="entry name" value="ATP-BINDING CASSETTE SUB-FAMILY B MEMBER 10, MITOCHONDRIAL"/>
    <property type="match status" value="1"/>
</dbReference>
<comment type="caution">
    <text evidence="2">The sequence shown here is derived from an EMBL/GenBank/DDBJ whole genome shotgun (WGS) entry which is preliminary data.</text>
</comment>
<dbReference type="Pfam" id="PF00005">
    <property type="entry name" value="ABC_tran"/>
    <property type="match status" value="1"/>
</dbReference>
<name>A0AA40RX76_STUST</name>
<evidence type="ECO:0000313" key="2">
    <source>
        <dbReference type="EMBL" id="MBA1307654.1"/>
    </source>
</evidence>
<gene>
    <name evidence="2" type="ORF">G7024_25245</name>
</gene>
<dbReference type="Proteomes" id="UP001138621">
    <property type="component" value="Unassembled WGS sequence"/>
</dbReference>
<dbReference type="AlphaFoldDB" id="A0AA40RX76"/>
<dbReference type="SUPFAM" id="SSF52540">
    <property type="entry name" value="P-loop containing nucleoside triphosphate hydrolases"/>
    <property type="match status" value="1"/>
</dbReference>
<dbReference type="Gene3D" id="3.40.50.300">
    <property type="entry name" value="P-loop containing nucleotide triphosphate hydrolases"/>
    <property type="match status" value="1"/>
</dbReference>
<keyword evidence="2" id="KW-0067">ATP-binding</keyword>
<dbReference type="InterPro" id="IPR003439">
    <property type="entry name" value="ABC_transporter-like_ATP-bd"/>
</dbReference>
<dbReference type="PANTHER" id="PTHR43394">
    <property type="entry name" value="ATP-DEPENDENT PERMEASE MDL1, MITOCHONDRIAL"/>
    <property type="match status" value="1"/>
</dbReference>
<evidence type="ECO:0000313" key="3">
    <source>
        <dbReference type="Proteomes" id="UP001138621"/>
    </source>
</evidence>
<dbReference type="GO" id="GO:0005524">
    <property type="term" value="F:ATP binding"/>
    <property type="evidence" value="ECO:0007669"/>
    <property type="project" value="UniProtKB-KW"/>
</dbReference>
<organism evidence="2 3">
    <name type="scientific">Stutzerimonas stutzeri</name>
    <name type="common">Pseudomonas stutzeri</name>
    <dbReference type="NCBI Taxonomy" id="316"/>
    <lineage>
        <taxon>Bacteria</taxon>
        <taxon>Pseudomonadati</taxon>
        <taxon>Pseudomonadota</taxon>
        <taxon>Gammaproteobacteria</taxon>
        <taxon>Pseudomonadales</taxon>
        <taxon>Pseudomonadaceae</taxon>
        <taxon>Stutzerimonas</taxon>
    </lineage>
</organism>
<dbReference type="GO" id="GO:0016887">
    <property type="term" value="F:ATP hydrolysis activity"/>
    <property type="evidence" value="ECO:0007669"/>
    <property type="project" value="InterPro"/>
</dbReference>
<dbReference type="EMBL" id="JAAMRD010000220">
    <property type="protein sequence ID" value="MBA1307654.1"/>
    <property type="molecule type" value="Genomic_DNA"/>
</dbReference>
<dbReference type="GO" id="GO:0015421">
    <property type="term" value="F:ABC-type oligopeptide transporter activity"/>
    <property type="evidence" value="ECO:0007669"/>
    <property type="project" value="TreeGrafter"/>
</dbReference>
<feature type="non-terminal residue" evidence="2">
    <location>
        <position position="1"/>
    </location>
</feature>
<reference evidence="2" key="1">
    <citation type="submission" date="2020-02" db="EMBL/GenBank/DDBJ databases">
        <title>Synteny-based analysis reveals conserved mechanism for high triclosan tolerance in Pseudomonas, as well as instances of horizontal transfer.</title>
        <authorList>
            <person name="Mcfarland A.G."/>
            <person name="Bertucci H.K."/>
            <person name="Litmann E."/>
            <person name="Shen J."/>
            <person name="Huttenhower C."/>
            <person name="Hartmann E.M."/>
        </authorList>
    </citation>
    <scope>NUCLEOTIDE SEQUENCE</scope>
    <source>
        <strain evidence="2">109A1</strain>
    </source>
</reference>
<keyword evidence="2" id="KW-0547">Nucleotide-binding</keyword>
<sequence length="145" mass="15976">APDVSDKLIERAVTQAGLAPFVAELPDGLDTMMGESGRQVSGGQAQRIALARLLLDTQRKVLLFDEPTAHLDVETEYDLKQTMAPILASHLVFFATHRLHWLDQMDYVLVMHNGVIVEQGEPNKLLADTESALNQLRSELRGASS</sequence>